<dbReference type="PANTHER" id="PTHR42792">
    <property type="entry name" value="FLAGELLIN"/>
    <property type="match status" value="1"/>
</dbReference>
<dbReference type="Gene3D" id="6.10.10.10">
    <property type="entry name" value="Flagellar export chaperone, C-terminal domain"/>
    <property type="match status" value="1"/>
</dbReference>
<dbReference type="Pfam" id="PF00669">
    <property type="entry name" value="Flagellin_N"/>
    <property type="match status" value="1"/>
</dbReference>
<proteinExistence type="inferred from homology"/>
<evidence type="ECO:0000256" key="3">
    <source>
        <dbReference type="ARBA" id="ARBA00023143"/>
    </source>
</evidence>
<dbReference type="RefSeq" id="WP_386716655.1">
    <property type="nucleotide sequence ID" value="NZ_JBHRSZ010000002.1"/>
</dbReference>
<feature type="domain" description="Flagellin N-terminal" evidence="5">
    <location>
        <begin position="4"/>
        <end position="140"/>
    </location>
</feature>
<evidence type="ECO:0000256" key="4">
    <source>
        <dbReference type="RuleBase" id="RU362073"/>
    </source>
</evidence>
<keyword evidence="7" id="KW-0969">Cilium</keyword>
<dbReference type="InterPro" id="IPR046358">
    <property type="entry name" value="Flagellin_C"/>
</dbReference>
<dbReference type="InterPro" id="IPR042187">
    <property type="entry name" value="Flagellin_C_sub2"/>
</dbReference>
<comment type="caution">
    <text evidence="7">The sequence shown here is derived from an EMBL/GenBank/DDBJ whole genome shotgun (WGS) entry which is preliminary data.</text>
</comment>
<dbReference type="Proteomes" id="UP001595476">
    <property type="component" value="Unassembled WGS sequence"/>
</dbReference>
<dbReference type="EMBL" id="JBHRSZ010000002">
    <property type="protein sequence ID" value="MFC3150232.1"/>
    <property type="molecule type" value="Genomic_DNA"/>
</dbReference>
<dbReference type="Pfam" id="PF00700">
    <property type="entry name" value="Flagellin_C"/>
    <property type="match status" value="1"/>
</dbReference>
<dbReference type="NCBIfam" id="NF033876">
    <property type="entry name" value="flagella_HExxH"/>
    <property type="match status" value="1"/>
</dbReference>
<evidence type="ECO:0000259" key="5">
    <source>
        <dbReference type="Pfam" id="PF00669"/>
    </source>
</evidence>
<feature type="domain" description="Flagellin C-terminal" evidence="6">
    <location>
        <begin position="518"/>
        <end position="600"/>
    </location>
</feature>
<keyword evidence="7" id="KW-0966">Cell projection</keyword>
<reference evidence="8" key="1">
    <citation type="journal article" date="2019" name="Int. J. Syst. Evol. Microbiol.">
        <title>The Global Catalogue of Microorganisms (GCM) 10K type strain sequencing project: providing services to taxonomists for standard genome sequencing and annotation.</title>
        <authorList>
            <consortium name="The Broad Institute Genomics Platform"/>
            <consortium name="The Broad Institute Genome Sequencing Center for Infectious Disease"/>
            <person name="Wu L."/>
            <person name="Ma J."/>
        </authorList>
    </citation>
    <scope>NUCLEOTIDE SEQUENCE [LARGE SCALE GENOMIC DNA]</scope>
    <source>
        <strain evidence="8">KCTC 52438</strain>
    </source>
</reference>
<name>A0ABV7HEX1_9GAMM</name>
<dbReference type="InterPro" id="IPR001029">
    <property type="entry name" value="Flagellin_N"/>
</dbReference>
<keyword evidence="8" id="KW-1185">Reference proteome</keyword>
<evidence type="ECO:0000259" key="6">
    <source>
        <dbReference type="Pfam" id="PF00700"/>
    </source>
</evidence>
<sequence>MQIINTNIAALRAQRHLNSVETEMSTVFRRLSSGLRINSAADDAAGLAISTRMEARIRESTVAIRNANDGISLIQTAEGGLETITDNIQRIRVLALQAANGTNSDFEREAMQIEVDYLLEGINFAAKHSRYNGINLLNDSSSPLEDNGIVSLQDDETKTAVMIGLTTGWLESSENLIEEFYGLTGDGQTLGIFLADTGDPESDGPGGTAAYVQTLVGASGPAVNGSVELYIDMEDFRPANLPNGGTEPFYNDRIIAHEMVHAVMAVSTNWGELNTWFKEGAAEFIHGADERIAIDLAAAGSSSALVSQGFTGAPAAWGGTSAEYSSSTIAVRYLHDAIVAAGGEGIKDIMEELALDPNNTTLDDAIAQVSTDLGGLRGYVSGAGFTGTLFTDEATFLTDYDTNGDDFLDEQIQLVDPDTGSIQGSNVNPANPSINQEDAVEDPIDYNSDPLEHWQEIWPSGFTVKASRNDNSFSSVYIQLGATASDRLEINLYGANTSALGLDGVDISEDPLDAIERSDEALELVSFIRANLGAAQNRLESTINNLAIQKENLVSAQSRIMDTDYAAETARLARLTVLQQAGFSVLAQANSRPQQVLQLLG</sequence>
<gene>
    <name evidence="7" type="ORF">ACFOEK_04270</name>
</gene>
<organism evidence="7 8">
    <name type="scientific">Litoribrevibacter euphylliae</name>
    <dbReference type="NCBI Taxonomy" id="1834034"/>
    <lineage>
        <taxon>Bacteria</taxon>
        <taxon>Pseudomonadati</taxon>
        <taxon>Pseudomonadota</taxon>
        <taxon>Gammaproteobacteria</taxon>
        <taxon>Oceanospirillales</taxon>
        <taxon>Oceanospirillaceae</taxon>
        <taxon>Litoribrevibacter</taxon>
    </lineage>
</organism>
<comment type="subcellular location">
    <subcellularLocation>
        <location evidence="4">Secreted</location>
    </subcellularLocation>
    <subcellularLocation>
        <location evidence="4">Bacterial flagellum</location>
    </subcellularLocation>
</comment>
<keyword evidence="3 4" id="KW-0975">Bacterial flagellum</keyword>
<protein>
    <recommendedName>
        <fullName evidence="4">Flagellin</fullName>
    </recommendedName>
</protein>
<keyword evidence="2 4" id="KW-0964">Secreted</keyword>
<dbReference type="SUPFAM" id="SSF64518">
    <property type="entry name" value="Phase 1 flagellin"/>
    <property type="match status" value="1"/>
</dbReference>
<dbReference type="PANTHER" id="PTHR42792:SF2">
    <property type="entry name" value="FLAGELLIN"/>
    <property type="match status" value="1"/>
</dbReference>
<dbReference type="PRINTS" id="PR00207">
    <property type="entry name" value="FLAGELLIN"/>
</dbReference>
<comment type="similarity">
    <text evidence="1 4">Belongs to the bacterial flagellin family.</text>
</comment>
<comment type="function">
    <text evidence="4">Flagellin is the subunit protein which polymerizes to form the filaments of bacterial flagella.</text>
</comment>
<accession>A0ABV7HEX1</accession>
<dbReference type="Gene3D" id="6.10.280.190">
    <property type="match status" value="1"/>
</dbReference>
<keyword evidence="7" id="KW-0282">Flagellum</keyword>
<dbReference type="Gene3D" id="1.20.1330.10">
    <property type="entry name" value="f41 fragment of flagellin, N-terminal domain"/>
    <property type="match status" value="2"/>
</dbReference>
<evidence type="ECO:0000313" key="8">
    <source>
        <dbReference type="Proteomes" id="UP001595476"/>
    </source>
</evidence>
<evidence type="ECO:0000313" key="7">
    <source>
        <dbReference type="EMBL" id="MFC3150232.1"/>
    </source>
</evidence>
<evidence type="ECO:0000256" key="2">
    <source>
        <dbReference type="ARBA" id="ARBA00022525"/>
    </source>
</evidence>
<dbReference type="InterPro" id="IPR001492">
    <property type="entry name" value="Flagellin"/>
</dbReference>
<evidence type="ECO:0000256" key="1">
    <source>
        <dbReference type="ARBA" id="ARBA00005709"/>
    </source>
</evidence>